<keyword evidence="2 3" id="KW-0040">ANK repeat</keyword>
<evidence type="ECO:0000313" key="6">
    <source>
        <dbReference type="Proteomes" id="UP001303473"/>
    </source>
</evidence>
<organism evidence="5 6">
    <name type="scientific">Diplogelasinospora grovesii</name>
    <dbReference type="NCBI Taxonomy" id="303347"/>
    <lineage>
        <taxon>Eukaryota</taxon>
        <taxon>Fungi</taxon>
        <taxon>Dikarya</taxon>
        <taxon>Ascomycota</taxon>
        <taxon>Pezizomycotina</taxon>
        <taxon>Sordariomycetes</taxon>
        <taxon>Sordariomycetidae</taxon>
        <taxon>Sordariales</taxon>
        <taxon>Diplogelasinosporaceae</taxon>
        <taxon>Diplogelasinospora</taxon>
    </lineage>
</organism>
<reference evidence="6" key="1">
    <citation type="journal article" date="2023" name="Mol. Phylogenet. Evol.">
        <title>Genome-scale phylogeny and comparative genomics of the fungal order Sordariales.</title>
        <authorList>
            <person name="Hensen N."/>
            <person name="Bonometti L."/>
            <person name="Westerberg I."/>
            <person name="Brannstrom I.O."/>
            <person name="Guillou S."/>
            <person name="Cros-Aarteil S."/>
            <person name="Calhoun S."/>
            <person name="Haridas S."/>
            <person name="Kuo A."/>
            <person name="Mondo S."/>
            <person name="Pangilinan J."/>
            <person name="Riley R."/>
            <person name="LaButti K."/>
            <person name="Andreopoulos B."/>
            <person name="Lipzen A."/>
            <person name="Chen C."/>
            <person name="Yan M."/>
            <person name="Daum C."/>
            <person name="Ng V."/>
            <person name="Clum A."/>
            <person name="Steindorff A."/>
            <person name="Ohm R.A."/>
            <person name="Martin F."/>
            <person name="Silar P."/>
            <person name="Natvig D.O."/>
            <person name="Lalanne C."/>
            <person name="Gautier V."/>
            <person name="Ament-Velasquez S.L."/>
            <person name="Kruys A."/>
            <person name="Hutchinson M.I."/>
            <person name="Powell A.J."/>
            <person name="Barry K."/>
            <person name="Miller A.N."/>
            <person name="Grigoriev I.V."/>
            <person name="Debuchy R."/>
            <person name="Gladieux P."/>
            <person name="Hiltunen Thoren M."/>
            <person name="Johannesson H."/>
        </authorList>
    </citation>
    <scope>NUCLEOTIDE SEQUENCE [LARGE SCALE GENOMIC DNA]</scope>
    <source>
        <strain evidence="6">CBS 340.73</strain>
    </source>
</reference>
<dbReference type="InterPro" id="IPR002110">
    <property type="entry name" value="Ankyrin_rpt"/>
</dbReference>
<dbReference type="EMBL" id="MU853802">
    <property type="protein sequence ID" value="KAK3939988.1"/>
    <property type="molecule type" value="Genomic_DNA"/>
</dbReference>
<evidence type="ECO:0000256" key="3">
    <source>
        <dbReference type="PROSITE-ProRule" id="PRU00023"/>
    </source>
</evidence>
<sequence>MSKLTSANTAVRTRGGKTERRTSTFRNLISEAALDINAQDELGRSALHWAASLGDVKCAEVLTQDPTINLRIPVDTDGRTPLHDASIKGHMNVVDVLLKSEEIRCHVNAKDNRGRTALHWVAEYGRDDLVRLLVDRGADVSAGDEYGDTALHRAARGANIEEKDRGGQTPLYQAAWQGHEAIVRLLLDKGANIEEKDQNGRTPLLWAAERGHEAIVRLLLDKGANIEEKNDDGQTPLSVADNNGCEEIVRLLQSHRAVKDLELGVGVEEMENKEETGEETSA</sequence>
<dbReference type="Pfam" id="PF12796">
    <property type="entry name" value="Ank_2"/>
    <property type="match status" value="2"/>
</dbReference>
<dbReference type="PANTHER" id="PTHR24171:SF9">
    <property type="entry name" value="ANKYRIN REPEAT DOMAIN-CONTAINING PROTEIN 39"/>
    <property type="match status" value="1"/>
</dbReference>
<dbReference type="SUPFAM" id="SSF48403">
    <property type="entry name" value="Ankyrin repeat"/>
    <property type="match status" value="1"/>
</dbReference>
<dbReference type="InterPro" id="IPR036770">
    <property type="entry name" value="Ankyrin_rpt-contain_sf"/>
</dbReference>
<dbReference type="PROSITE" id="PS50297">
    <property type="entry name" value="ANK_REP_REGION"/>
    <property type="match status" value="4"/>
</dbReference>
<keyword evidence="1" id="KW-0677">Repeat</keyword>
<dbReference type="SMART" id="SM00248">
    <property type="entry name" value="ANK"/>
    <property type="match status" value="6"/>
</dbReference>
<feature type="region of interest" description="Disordered" evidence="4">
    <location>
        <begin position="1"/>
        <end position="20"/>
    </location>
</feature>
<evidence type="ECO:0000256" key="2">
    <source>
        <dbReference type="ARBA" id="ARBA00023043"/>
    </source>
</evidence>
<evidence type="ECO:0000313" key="5">
    <source>
        <dbReference type="EMBL" id="KAK3939988.1"/>
    </source>
</evidence>
<feature type="repeat" description="ANK" evidence="3">
    <location>
        <begin position="113"/>
        <end position="145"/>
    </location>
</feature>
<feature type="repeat" description="ANK" evidence="3">
    <location>
        <begin position="77"/>
        <end position="99"/>
    </location>
</feature>
<keyword evidence="6" id="KW-1185">Reference proteome</keyword>
<dbReference type="PROSITE" id="PS50088">
    <property type="entry name" value="ANK_REPEAT"/>
    <property type="match status" value="4"/>
</dbReference>
<dbReference type="PRINTS" id="PR01415">
    <property type="entry name" value="ANKYRIN"/>
</dbReference>
<feature type="repeat" description="ANK" evidence="3">
    <location>
        <begin position="199"/>
        <end position="231"/>
    </location>
</feature>
<evidence type="ECO:0000256" key="4">
    <source>
        <dbReference type="SAM" id="MobiDB-lite"/>
    </source>
</evidence>
<gene>
    <name evidence="5" type="ORF">QBC46DRAFT_459274</name>
</gene>
<feature type="compositionally biased region" description="Polar residues" evidence="4">
    <location>
        <begin position="1"/>
        <end position="11"/>
    </location>
</feature>
<dbReference type="Gene3D" id="1.25.40.20">
    <property type="entry name" value="Ankyrin repeat-containing domain"/>
    <property type="match status" value="4"/>
</dbReference>
<dbReference type="Pfam" id="PF13637">
    <property type="entry name" value="Ank_4"/>
    <property type="match status" value="1"/>
</dbReference>
<dbReference type="PANTHER" id="PTHR24171">
    <property type="entry name" value="ANKYRIN REPEAT DOMAIN-CONTAINING PROTEIN 39-RELATED"/>
    <property type="match status" value="1"/>
</dbReference>
<dbReference type="Proteomes" id="UP001303473">
    <property type="component" value="Unassembled WGS sequence"/>
</dbReference>
<feature type="repeat" description="ANK" evidence="3">
    <location>
        <begin position="166"/>
        <end position="198"/>
    </location>
</feature>
<proteinExistence type="predicted"/>
<protein>
    <submittedName>
        <fullName evidence="5">Serine/threonine-protein phosphatase 6 regulatory ankyrin repeat subunit A</fullName>
    </submittedName>
</protein>
<dbReference type="AlphaFoldDB" id="A0AAN6N876"/>
<evidence type="ECO:0000256" key="1">
    <source>
        <dbReference type="ARBA" id="ARBA00022737"/>
    </source>
</evidence>
<comment type="caution">
    <text evidence="5">The sequence shown here is derived from an EMBL/GenBank/DDBJ whole genome shotgun (WGS) entry which is preliminary data.</text>
</comment>
<name>A0AAN6N876_9PEZI</name>
<accession>A0AAN6N876</accession>